<dbReference type="Pfam" id="PF03982">
    <property type="entry name" value="DAGAT"/>
    <property type="match status" value="1"/>
</dbReference>
<keyword evidence="10 16" id="KW-0256">Endoplasmic reticulum</keyword>
<comment type="catalytic activity">
    <reaction evidence="15 16">
        <text>an acyl-CoA + a 1,2-diacyl-sn-glycerol = a triacyl-sn-glycerol + CoA</text>
        <dbReference type="Rhea" id="RHEA:10868"/>
        <dbReference type="ChEBI" id="CHEBI:17815"/>
        <dbReference type="ChEBI" id="CHEBI:57287"/>
        <dbReference type="ChEBI" id="CHEBI:58342"/>
        <dbReference type="ChEBI" id="CHEBI:64615"/>
        <dbReference type="EC" id="2.3.1.20"/>
    </reaction>
</comment>
<dbReference type="AlphaFoldDB" id="A0A137P4E4"/>
<accession>A0A137P4E4</accession>
<dbReference type="GO" id="GO:0004144">
    <property type="term" value="F:diacylglycerol O-acyltransferase activity"/>
    <property type="evidence" value="ECO:0007669"/>
    <property type="project" value="UniProtKB-UniRule"/>
</dbReference>
<evidence type="ECO:0000256" key="15">
    <source>
        <dbReference type="ARBA" id="ARBA00048109"/>
    </source>
</evidence>
<dbReference type="EC" id="2.3.1.20" evidence="5 16"/>
<comment type="function">
    <text evidence="16">Catalyzes the terminal and only committed step in triacylglycerol synthesis by using diacylglycerol and fatty acyl CoA as substrates.</text>
</comment>
<dbReference type="EMBL" id="KQ964520">
    <property type="protein sequence ID" value="KXN69885.1"/>
    <property type="molecule type" value="Genomic_DNA"/>
</dbReference>
<dbReference type="STRING" id="796925.A0A137P4E4"/>
<keyword evidence="8 16" id="KW-0812">Transmembrane</keyword>
<evidence type="ECO:0000256" key="7">
    <source>
        <dbReference type="ARBA" id="ARBA00022679"/>
    </source>
</evidence>
<evidence type="ECO:0000313" key="17">
    <source>
        <dbReference type="EMBL" id="KXN69885.1"/>
    </source>
</evidence>
<keyword evidence="12 16" id="KW-0443">Lipid metabolism</keyword>
<dbReference type="OMA" id="RSQWMRR"/>
<comment type="pathway">
    <text evidence="3">Lipid metabolism.</text>
</comment>
<evidence type="ECO:0000256" key="6">
    <source>
        <dbReference type="ARBA" id="ARBA00022516"/>
    </source>
</evidence>
<dbReference type="OrthoDB" id="264532at2759"/>
<keyword evidence="7 17" id="KW-0808">Transferase</keyword>
<keyword evidence="13 16" id="KW-0472">Membrane</keyword>
<protein>
    <recommendedName>
        <fullName evidence="5 16">Diacylglycerol O-acyltransferase</fullName>
        <ecNumber evidence="5 16">2.3.1.20</ecNumber>
    </recommendedName>
</protein>
<comment type="pathway">
    <text evidence="2 16">Glycerolipid metabolism; triacylglycerol biosynthesis.</text>
</comment>
<organism evidence="17 18">
    <name type="scientific">Conidiobolus coronatus (strain ATCC 28846 / CBS 209.66 / NRRL 28638)</name>
    <name type="common">Delacroixia coronata</name>
    <dbReference type="NCBI Taxonomy" id="796925"/>
    <lineage>
        <taxon>Eukaryota</taxon>
        <taxon>Fungi</taxon>
        <taxon>Fungi incertae sedis</taxon>
        <taxon>Zoopagomycota</taxon>
        <taxon>Entomophthoromycotina</taxon>
        <taxon>Entomophthoromycetes</taxon>
        <taxon>Entomophthorales</taxon>
        <taxon>Ancylistaceae</taxon>
        <taxon>Conidiobolus</taxon>
    </lineage>
</organism>
<evidence type="ECO:0000256" key="16">
    <source>
        <dbReference type="RuleBase" id="RU367023"/>
    </source>
</evidence>
<dbReference type="Proteomes" id="UP000070444">
    <property type="component" value="Unassembled WGS sequence"/>
</dbReference>
<dbReference type="InterPro" id="IPR007130">
    <property type="entry name" value="DAGAT"/>
</dbReference>
<sequence length="312" mass="35587">MAGFIPFLFTLHLVLLIVVILFPVNYFWFIPYLIYSFYDKSPEQGGRNISWLNDNIMHRRMRSYFNVDLVRETELDPSKNYLFNYHPHGIWGYGCQPVFRESNPQFKKLFPGIDIRVLTLNANFSPPIHREFMMGMGFCSCSKKSIKHLLSKGPGSSCILVPGGGAEALHSQDHKAELVLKNRLGFAKLALETGASLVPVYGFGETSTYKSWAPRGNYWFDQLQKLCKLGGFRLPIFYGRSLFSESTGLFPLKTKITVVVGEPIPVTKNLKPTQEEIEEVHASYCEALINLYDKHKEKYHTGPLPIPELKLV</sequence>
<evidence type="ECO:0000256" key="5">
    <source>
        <dbReference type="ARBA" id="ARBA00013244"/>
    </source>
</evidence>
<feature type="transmembrane region" description="Helical" evidence="16">
    <location>
        <begin position="7"/>
        <end position="29"/>
    </location>
</feature>
<evidence type="ECO:0000256" key="11">
    <source>
        <dbReference type="ARBA" id="ARBA00022989"/>
    </source>
</evidence>
<keyword evidence="11 16" id="KW-1133">Transmembrane helix</keyword>
<evidence type="ECO:0000256" key="3">
    <source>
        <dbReference type="ARBA" id="ARBA00005189"/>
    </source>
</evidence>
<proteinExistence type="inferred from homology"/>
<name>A0A137P4E4_CONC2</name>
<evidence type="ECO:0000256" key="10">
    <source>
        <dbReference type="ARBA" id="ARBA00022824"/>
    </source>
</evidence>
<evidence type="ECO:0000256" key="9">
    <source>
        <dbReference type="ARBA" id="ARBA00022798"/>
    </source>
</evidence>
<evidence type="ECO:0000256" key="2">
    <source>
        <dbReference type="ARBA" id="ARBA00004771"/>
    </source>
</evidence>
<dbReference type="PANTHER" id="PTHR12317:SF0">
    <property type="entry name" value="ACYLTRANSFERASE"/>
    <property type="match status" value="1"/>
</dbReference>
<keyword evidence="9" id="KW-0319">Glycerol metabolism</keyword>
<gene>
    <name evidence="17" type="ORF">CONCODRAFT_40093</name>
</gene>
<evidence type="ECO:0000256" key="13">
    <source>
        <dbReference type="ARBA" id="ARBA00023136"/>
    </source>
</evidence>
<comment type="caution">
    <text evidence="16">Lacks conserved residue(s) required for the propagation of feature annotation.</text>
</comment>
<keyword evidence="14 16" id="KW-0012">Acyltransferase</keyword>
<comment type="subcellular location">
    <subcellularLocation>
        <location evidence="1 16">Endoplasmic reticulum membrane</location>
        <topology evidence="1 16">Multi-pass membrane protein</topology>
    </subcellularLocation>
</comment>
<evidence type="ECO:0000256" key="12">
    <source>
        <dbReference type="ARBA" id="ARBA00023098"/>
    </source>
</evidence>
<reference evidence="17 18" key="1">
    <citation type="journal article" date="2015" name="Genome Biol. Evol.">
        <title>Phylogenomic analyses indicate that early fungi evolved digesting cell walls of algal ancestors of land plants.</title>
        <authorList>
            <person name="Chang Y."/>
            <person name="Wang S."/>
            <person name="Sekimoto S."/>
            <person name="Aerts A.L."/>
            <person name="Choi C."/>
            <person name="Clum A."/>
            <person name="LaButti K.M."/>
            <person name="Lindquist E.A."/>
            <person name="Yee Ngan C."/>
            <person name="Ohm R.A."/>
            <person name="Salamov A.A."/>
            <person name="Grigoriev I.V."/>
            <person name="Spatafora J.W."/>
            <person name="Berbee M.L."/>
        </authorList>
    </citation>
    <scope>NUCLEOTIDE SEQUENCE [LARGE SCALE GENOMIC DNA]</scope>
    <source>
        <strain evidence="17 18">NRRL 28638</strain>
    </source>
</reference>
<evidence type="ECO:0000256" key="4">
    <source>
        <dbReference type="ARBA" id="ARBA00005420"/>
    </source>
</evidence>
<evidence type="ECO:0000313" key="18">
    <source>
        <dbReference type="Proteomes" id="UP000070444"/>
    </source>
</evidence>
<dbReference type="UniPathway" id="UPA00282"/>
<evidence type="ECO:0000256" key="8">
    <source>
        <dbReference type="ARBA" id="ARBA00022692"/>
    </source>
</evidence>
<dbReference type="GO" id="GO:0005789">
    <property type="term" value="C:endoplasmic reticulum membrane"/>
    <property type="evidence" value="ECO:0007669"/>
    <property type="project" value="UniProtKB-SubCell"/>
</dbReference>
<dbReference type="GO" id="GO:0006071">
    <property type="term" value="P:glycerol metabolic process"/>
    <property type="evidence" value="ECO:0007669"/>
    <property type="project" value="UniProtKB-UniRule"/>
</dbReference>
<keyword evidence="18" id="KW-1185">Reference proteome</keyword>
<evidence type="ECO:0000256" key="14">
    <source>
        <dbReference type="ARBA" id="ARBA00023315"/>
    </source>
</evidence>
<comment type="similarity">
    <text evidence="4 16">Belongs to the diacylglycerol acyltransferase family.</text>
</comment>
<keyword evidence="6 16" id="KW-0444">Lipid biosynthesis</keyword>
<evidence type="ECO:0000256" key="1">
    <source>
        <dbReference type="ARBA" id="ARBA00004477"/>
    </source>
</evidence>
<dbReference type="CDD" id="cd07987">
    <property type="entry name" value="LPLAT_MGAT-like"/>
    <property type="match status" value="1"/>
</dbReference>
<dbReference type="GO" id="GO:0019432">
    <property type="term" value="P:triglyceride biosynthetic process"/>
    <property type="evidence" value="ECO:0007669"/>
    <property type="project" value="UniProtKB-UniRule"/>
</dbReference>
<dbReference type="PANTHER" id="PTHR12317">
    <property type="entry name" value="DIACYLGLYCEROL O-ACYLTRANSFERASE"/>
    <property type="match status" value="1"/>
</dbReference>